<evidence type="ECO:0000256" key="5">
    <source>
        <dbReference type="SAM" id="MobiDB-lite"/>
    </source>
</evidence>
<dbReference type="OrthoDB" id="5985073at2759"/>
<dbReference type="Gene3D" id="3.10.350.10">
    <property type="entry name" value="LysM domain"/>
    <property type="match status" value="5"/>
</dbReference>
<reference evidence="9" key="1">
    <citation type="submission" date="2016-09" db="EMBL/GenBank/DDBJ databases">
        <authorList>
            <person name="Guldener U."/>
        </authorList>
    </citation>
    <scope>NUCLEOTIDE SEQUENCE [LARGE SCALE GENOMIC DNA]</scope>
    <source>
        <strain evidence="9">V64-1</strain>
    </source>
</reference>
<evidence type="ECO:0000313" key="9">
    <source>
        <dbReference type="Proteomes" id="UP000219369"/>
    </source>
</evidence>
<dbReference type="VEuPathDB" id="FungiDB:FOZG_06484"/>
<feature type="signal peptide" evidence="6">
    <location>
        <begin position="1"/>
        <end position="20"/>
    </location>
</feature>
<feature type="region of interest" description="Disordered" evidence="5">
    <location>
        <begin position="333"/>
        <end position="359"/>
    </location>
</feature>
<dbReference type="PANTHER" id="PTHR34997">
    <property type="entry name" value="AM15"/>
    <property type="match status" value="1"/>
</dbReference>
<dbReference type="Proteomes" id="UP000219369">
    <property type="component" value="Unassembled WGS sequence"/>
</dbReference>
<dbReference type="VEuPathDB" id="FungiDB:FOMG_13314"/>
<dbReference type="VEuPathDB" id="FungiDB:FOC1_g10007742"/>
<evidence type="ECO:0000256" key="6">
    <source>
        <dbReference type="SAM" id="SignalP"/>
    </source>
</evidence>
<dbReference type="InterPro" id="IPR018392">
    <property type="entry name" value="LysM"/>
</dbReference>
<gene>
    <name evidence="8" type="ORF">FRV6_14329</name>
</gene>
<dbReference type="Pfam" id="PF01476">
    <property type="entry name" value="LysM"/>
    <property type="match status" value="2"/>
</dbReference>
<keyword evidence="2 6" id="KW-0732">Signal</keyword>
<dbReference type="CDD" id="cd00118">
    <property type="entry name" value="LysM"/>
    <property type="match status" value="3"/>
</dbReference>
<dbReference type="VEuPathDB" id="FungiDB:FOXG_16949"/>
<dbReference type="VEuPathDB" id="FungiDB:FOXG_19864"/>
<evidence type="ECO:0000256" key="1">
    <source>
        <dbReference type="ARBA" id="ARBA00022669"/>
    </source>
</evidence>
<dbReference type="VEuPathDB" id="FungiDB:FOC4_g10000962"/>
<dbReference type="GO" id="GO:0008061">
    <property type="term" value="F:chitin binding"/>
    <property type="evidence" value="ECO:0007669"/>
    <property type="project" value="UniProtKB-KW"/>
</dbReference>
<dbReference type="PROSITE" id="PS51782">
    <property type="entry name" value="LYSM"/>
    <property type="match status" value="1"/>
</dbReference>
<dbReference type="SMART" id="SM00257">
    <property type="entry name" value="LysM"/>
    <property type="match status" value="5"/>
</dbReference>
<accession>A0A2H3TWU2</accession>
<proteinExistence type="inferred from homology"/>
<dbReference type="VEuPathDB" id="FungiDB:FOIG_13787"/>
<dbReference type="VEuPathDB" id="FungiDB:HZS61_005546"/>
<dbReference type="VEuPathDB" id="FungiDB:FOMG_12694"/>
<organism evidence="8 9">
    <name type="scientific">Fusarium oxysporum</name>
    <name type="common">Fusarium vascular wilt</name>
    <dbReference type="NCBI Taxonomy" id="5507"/>
    <lineage>
        <taxon>Eukaryota</taxon>
        <taxon>Fungi</taxon>
        <taxon>Dikarya</taxon>
        <taxon>Ascomycota</taxon>
        <taxon>Pezizomycotina</taxon>
        <taxon>Sordariomycetes</taxon>
        <taxon>Hypocreomycetidae</taxon>
        <taxon>Hypocreales</taxon>
        <taxon>Nectriaceae</taxon>
        <taxon>Fusarium</taxon>
        <taxon>Fusarium oxysporum species complex</taxon>
    </lineage>
</organism>
<dbReference type="EMBL" id="FMJY01000009">
    <property type="protein sequence ID" value="SCO90201.1"/>
    <property type="molecule type" value="Genomic_DNA"/>
</dbReference>
<evidence type="ECO:0000256" key="3">
    <source>
        <dbReference type="ARBA" id="ARBA00023026"/>
    </source>
</evidence>
<protein>
    <recommendedName>
        <fullName evidence="7">LysM domain-containing protein</fullName>
    </recommendedName>
</protein>
<feature type="compositionally biased region" description="Basic and acidic residues" evidence="5">
    <location>
        <begin position="346"/>
        <end position="355"/>
    </location>
</feature>
<evidence type="ECO:0000313" key="8">
    <source>
        <dbReference type="EMBL" id="SCO90201.1"/>
    </source>
</evidence>
<feature type="chain" id="PRO_5013951151" description="LysM domain-containing protein" evidence="6">
    <location>
        <begin position="21"/>
        <end position="626"/>
    </location>
</feature>
<evidence type="ECO:0000256" key="4">
    <source>
        <dbReference type="ARBA" id="ARBA00044955"/>
    </source>
</evidence>
<dbReference type="AlphaFoldDB" id="A0A2H3TWU2"/>
<dbReference type="VEuPathDB" id="FungiDB:FOC1_g10009131"/>
<name>A0A2H3TWU2_FUSOX</name>
<dbReference type="InterPro" id="IPR036779">
    <property type="entry name" value="LysM_dom_sf"/>
</dbReference>
<feature type="domain" description="LysM" evidence="7">
    <location>
        <begin position="503"/>
        <end position="549"/>
    </location>
</feature>
<dbReference type="SUPFAM" id="SSF54106">
    <property type="entry name" value="LysM domain"/>
    <property type="match status" value="2"/>
</dbReference>
<evidence type="ECO:0000259" key="7">
    <source>
        <dbReference type="PROSITE" id="PS51782"/>
    </source>
</evidence>
<keyword evidence="3" id="KW-0843">Virulence</keyword>
<evidence type="ECO:0000256" key="2">
    <source>
        <dbReference type="ARBA" id="ARBA00022729"/>
    </source>
</evidence>
<keyword evidence="1" id="KW-0147">Chitin-binding</keyword>
<dbReference type="PANTHER" id="PTHR34997:SF2">
    <property type="entry name" value="LYSM DOMAIN-CONTAINING PROTEIN-RELATED"/>
    <property type="match status" value="1"/>
</dbReference>
<comment type="similarity">
    <text evidence="4">Belongs to the secreted LysM effector family.</text>
</comment>
<sequence length="626" mass="70149">MVGFQRLALSLGLCLRVVAAFKIYNASDLEDRNVGDACVKAMSADIACHEHIHSFMQPRYRGSLHNVTLTDQICTGTCSASLRSWFNTVVDSGWNETYIKDPKTKNYCNDIISEFTELKDGKEMPRDELCHIYYRCRLAIMQLLSYSIYNHFYQSQLEKVYKTCSGSGLTEMPPPPKVEKPKEYYLINKYYTTKEGDTCDLIARANLGVAGVYLYIGNQELIGDYRDIPAGIKLCLPTICPIYVVKPGDTCWSIKQLLKVIEDTIEYYNSWINIDYTNLQKATDFYGKPICIGPFGAGSRSASSDANPTIKDDYSGIQVSRAYYVEVNFRSPPEDNPPKITTTKNAKPEPTKDIKPSPTQDGLIESCTAFYMAKKGDTYNKIVAQYKTFDFDDFFKWNPAVDKDSKPTTTKPANGIITPLPIQDSIVKNCEKFHQIKSTTTCTSIENYYNLPLSTFLSWNPAVGKDCTSLLVNYWAATTTKGSSNGIKMPPPMQAGMVSNCNKFHTVKKTITCASIQDYYKISLADFIKWNPTVGKECKGLWADYNVCVGVIGGIPTKPGNGVETPSPIQAGLVSNCKKFHQVQSTTTCASIQKYYSISLAQLVMWNPAIGSKCIALWVKYWLPYR</sequence>
<dbReference type="InterPro" id="IPR052210">
    <property type="entry name" value="LysM1-like"/>
</dbReference>